<comment type="caution">
    <text evidence="1">The sequence shown here is derived from an EMBL/GenBank/DDBJ whole genome shotgun (WGS) entry which is preliminary data.</text>
</comment>
<dbReference type="EMBL" id="CM042022">
    <property type="protein sequence ID" value="KAI3814984.1"/>
    <property type="molecule type" value="Genomic_DNA"/>
</dbReference>
<evidence type="ECO:0000313" key="1">
    <source>
        <dbReference type="EMBL" id="KAI3814984.1"/>
    </source>
</evidence>
<sequence length="70" mass="7939">MRGQGTSIDARSTAITKLPCTHAQRIIPPRSHKCLVSLFFYFIFTQKKFLLFIGLKTKSPVADSDRQPKT</sequence>
<keyword evidence="2" id="KW-1185">Reference proteome</keyword>
<name>A0ACB9J470_9ASTR</name>
<reference evidence="2" key="1">
    <citation type="journal article" date="2022" name="Mol. Ecol. Resour.">
        <title>The genomes of chicory, endive, great burdock and yacon provide insights into Asteraceae palaeo-polyploidization history and plant inulin production.</title>
        <authorList>
            <person name="Fan W."/>
            <person name="Wang S."/>
            <person name="Wang H."/>
            <person name="Wang A."/>
            <person name="Jiang F."/>
            <person name="Liu H."/>
            <person name="Zhao H."/>
            <person name="Xu D."/>
            <person name="Zhang Y."/>
        </authorList>
    </citation>
    <scope>NUCLEOTIDE SEQUENCE [LARGE SCALE GENOMIC DNA]</scope>
    <source>
        <strain evidence="2">cv. Yunnan</strain>
    </source>
</reference>
<evidence type="ECO:0000313" key="2">
    <source>
        <dbReference type="Proteomes" id="UP001056120"/>
    </source>
</evidence>
<organism evidence="1 2">
    <name type="scientific">Smallanthus sonchifolius</name>
    <dbReference type="NCBI Taxonomy" id="185202"/>
    <lineage>
        <taxon>Eukaryota</taxon>
        <taxon>Viridiplantae</taxon>
        <taxon>Streptophyta</taxon>
        <taxon>Embryophyta</taxon>
        <taxon>Tracheophyta</taxon>
        <taxon>Spermatophyta</taxon>
        <taxon>Magnoliopsida</taxon>
        <taxon>eudicotyledons</taxon>
        <taxon>Gunneridae</taxon>
        <taxon>Pentapetalae</taxon>
        <taxon>asterids</taxon>
        <taxon>campanulids</taxon>
        <taxon>Asterales</taxon>
        <taxon>Asteraceae</taxon>
        <taxon>Asteroideae</taxon>
        <taxon>Heliantheae alliance</taxon>
        <taxon>Millerieae</taxon>
        <taxon>Smallanthus</taxon>
    </lineage>
</organism>
<reference evidence="1 2" key="2">
    <citation type="journal article" date="2022" name="Mol. Ecol. Resour.">
        <title>The genomes of chicory, endive, great burdock and yacon provide insights into Asteraceae paleo-polyploidization history and plant inulin production.</title>
        <authorList>
            <person name="Fan W."/>
            <person name="Wang S."/>
            <person name="Wang H."/>
            <person name="Wang A."/>
            <person name="Jiang F."/>
            <person name="Liu H."/>
            <person name="Zhao H."/>
            <person name="Xu D."/>
            <person name="Zhang Y."/>
        </authorList>
    </citation>
    <scope>NUCLEOTIDE SEQUENCE [LARGE SCALE GENOMIC DNA]</scope>
    <source>
        <strain evidence="2">cv. Yunnan</strain>
        <tissue evidence="1">Leaves</tissue>
    </source>
</reference>
<accession>A0ACB9J470</accession>
<protein>
    <submittedName>
        <fullName evidence="1">Uncharacterized protein</fullName>
    </submittedName>
</protein>
<gene>
    <name evidence="1" type="ORF">L1987_14634</name>
</gene>
<proteinExistence type="predicted"/>
<dbReference type="Proteomes" id="UP001056120">
    <property type="component" value="Linkage Group LG05"/>
</dbReference>